<dbReference type="PANTHER" id="PTHR22093">
    <property type="entry name" value="LEUKOCYTE RECEPTOR CLUSTER LRC MEMBER 1"/>
    <property type="match status" value="1"/>
</dbReference>
<evidence type="ECO:0000256" key="1">
    <source>
        <dbReference type="SAM" id="MobiDB-lite"/>
    </source>
</evidence>
<feature type="compositionally biased region" description="Basic and acidic residues" evidence="1">
    <location>
        <begin position="175"/>
        <end position="193"/>
    </location>
</feature>
<feature type="compositionally biased region" description="Low complexity" evidence="1">
    <location>
        <begin position="223"/>
        <end position="236"/>
    </location>
</feature>
<feature type="compositionally biased region" description="Basic and acidic residues" evidence="1">
    <location>
        <begin position="20"/>
        <end position="36"/>
    </location>
</feature>
<organism evidence="3 4">
    <name type="scientific">Littorina saxatilis</name>
    <dbReference type="NCBI Taxonomy" id="31220"/>
    <lineage>
        <taxon>Eukaryota</taxon>
        <taxon>Metazoa</taxon>
        <taxon>Spiralia</taxon>
        <taxon>Lophotrochozoa</taxon>
        <taxon>Mollusca</taxon>
        <taxon>Gastropoda</taxon>
        <taxon>Caenogastropoda</taxon>
        <taxon>Littorinimorpha</taxon>
        <taxon>Littorinoidea</taxon>
        <taxon>Littorinidae</taxon>
        <taxon>Littorina</taxon>
    </lineage>
</organism>
<feature type="compositionally biased region" description="Basic and acidic residues" evidence="1">
    <location>
        <begin position="43"/>
        <end position="62"/>
    </location>
</feature>
<dbReference type="SMART" id="SM01083">
    <property type="entry name" value="Cir_N"/>
    <property type="match status" value="1"/>
</dbReference>
<evidence type="ECO:0000259" key="2">
    <source>
        <dbReference type="SMART" id="SM01083"/>
    </source>
</evidence>
<proteinExistence type="predicted"/>
<feature type="compositionally biased region" description="Polar residues" evidence="1">
    <location>
        <begin position="295"/>
        <end position="313"/>
    </location>
</feature>
<dbReference type="Pfam" id="PF10197">
    <property type="entry name" value="Cir_N"/>
    <property type="match status" value="1"/>
</dbReference>
<feature type="compositionally biased region" description="Basic and acidic residues" evidence="1">
    <location>
        <begin position="154"/>
        <end position="165"/>
    </location>
</feature>
<dbReference type="Proteomes" id="UP001374579">
    <property type="component" value="Unassembled WGS sequence"/>
</dbReference>
<protein>
    <recommendedName>
        <fullName evidence="2">CBF1-interacting co-repressor CIR N-terminal domain-containing protein</fullName>
    </recommendedName>
</protein>
<feature type="compositionally biased region" description="Basic residues" evidence="1">
    <location>
        <begin position="194"/>
        <end position="217"/>
    </location>
</feature>
<comment type="caution">
    <text evidence="3">The sequence shown here is derived from an EMBL/GenBank/DDBJ whole genome shotgun (WGS) entry which is preliminary data.</text>
</comment>
<dbReference type="PANTHER" id="PTHR22093:SF0">
    <property type="entry name" value="LEUKOCYTE RECEPTOR CLUSTER MEMBER 1"/>
    <property type="match status" value="1"/>
</dbReference>
<dbReference type="InterPro" id="IPR019339">
    <property type="entry name" value="CIR_N_dom"/>
</dbReference>
<evidence type="ECO:0000313" key="3">
    <source>
        <dbReference type="EMBL" id="KAK7087122.1"/>
    </source>
</evidence>
<name>A0AAN9FV82_9CAEN</name>
<dbReference type="EMBL" id="JBAMIC010004070">
    <property type="protein sequence ID" value="KAK7087122.1"/>
    <property type="molecule type" value="Genomic_DNA"/>
</dbReference>
<evidence type="ECO:0000313" key="4">
    <source>
        <dbReference type="Proteomes" id="UP001374579"/>
    </source>
</evidence>
<feature type="region of interest" description="Disordered" evidence="1">
    <location>
        <begin position="145"/>
        <end position="313"/>
    </location>
</feature>
<gene>
    <name evidence="3" type="ORF">V1264_021212</name>
</gene>
<dbReference type="InterPro" id="IPR039875">
    <property type="entry name" value="LENG1-like"/>
</dbReference>
<sequence>MNILPKKSWHVRTKKNIERVRKDEEKAAEEEKEKQRRVALAEQESRTEALRDRARKRGHDEIEAPSLLAVAEVSQAAGSSSVAKVKQDISLSQGGHINFFKDIEQGLVREGKNKEHEADKAAEKEKWEKDIGLLTYLGQSAVETQNERPWYLQKSEKSAPEKKVNPYEVKVAGRNNRDRKLKDSMDPLLDMKRHFEKSHKLKHQHKDKERHHKHKSSKRDTAKTTTSSKTSPSTSSVPAQSKSSKTIEQLRAERLRREAGEKQKIAEVMMRARGETVTQDADEFVTDADKDRSRGYNSRYNPNFVKNLSNRKR</sequence>
<feature type="domain" description="CBF1-interacting co-repressor CIR N-terminal" evidence="2">
    <location>
        <begin position="8"/>
        <end position="44"/>
    </location>
</feature>
<feature type="region of interest" description="Disordered" evidence="1">
    <location>
        <begin position="20"/>
        <end position="64"/>
    </location>
</feature>
<dbReference type="AlphaFoldDB" id="A0AAN9FV82"/>
<keyword evidence="4" id="KW-1185">Reference proteome</keyword>
<feature type="compositionally biased region" description="Polar residues" evidence="1">
    <location>
        <begin position="237"/>
        <end position="247"/>
    </location>
</feature>
<feature type="compositionally biased region" description="Basic and acidic residues" evidence="1">
    <location>
        <begin position="248"/>
        <end position="274"/>
    </location>
</feature>
<reference evidence="3 4" key="1">
    <citation type="submission" date="2024-02" db="EMBL/GenBank/DDBJ databases">
        <title>Chromosome-scale genome assembly of the rough periwinkle Littorina saxatilis.</title>
        <authorList>
            <person name="De Jode A."/>
            <person name="Faria R."/>
            <person name="Formenti G."/>
            <person name="Sims Y."/>
            <person name="Smith T.P."/>
            <person name="Tracey A."/>
            <person name="Wood J.M.D."/>
            <person name="Zagrodzka Z.B."/>
            <person name="Johannesson K."/>
            <person name="Butlin R.K."/>
            <person name="Leder E.H."/>
        </authorList>
    </citation>
    <scope>NUCLEOTIDE SEQUENCE [LARGE SCALE GENOMIC DNA]</scope>
    <source>
        <strain evidence="3">Snail1</strain>
        <tissue evidence="3">Muscle</tissue>
    </source>
</reference>
<accession>A0AAN9FV82</accession>